<gene>
    <name evidence="1" type="ORF">BJ508DRAFT_311840</name>
</gene>
<accession>A0A3N4HQF4</accession>
<dbReference type="EMBL" id="ML119761">
    <property type="protein sequence ID" value="RPA75547.1"/>
    <property type="molecule type" value="Genomic_DNA"/>
</dbReference>
<reference evidence="1 2" key="1">
    <citation type="journal article" date="2018" name="Nat. Ecol. Evol.">
        <title>Pezizomycetes genomes reveal the molecular basis of ectomycorrhizal truffle lifestyle.</title>
        <authorList>
            <person name="Murat C."/>
            <person name="Payen T."/>
            <person name="Noel B."/>
            <person name="Kuo A."/>
            <person name="Morin E."/>
            <person name="Chen J."/>
            <person name="Kohler A."/>
            <person name="Krizsan K."/>
            <person name="Balestrini R."/>
            <person name="Da Silva C."/>
            <person name="Montanini B."/>
            <person name="Hainaut M."/>
            <person name="Levati E."/>
            <person name="Barry K.W."/>
            <person name="Belfiori B."/>
            <person name="Cichocki N."/>
            <person name="Clum A."/>
            <person name="Dockter R.B."/>
            <person name="Fauchery L."/>
            <person name="Guy J."/>
            <person name="Iotti M."/>
            <person name="Le Tacon F."/>
            <person name="Lindquist E.A."/>
            <person name="Lipzen A."/>
            <person name="Malagnac F."/>
            <person name="Mello A."/>
            <person name="Molinier V."/>
            <person name="Miyauchi S."/>
            <person name="Poulain J."/>
            <person name="Riccioni C."/>
            <person name="Rubini A."/>
            <person name="Sitrit Y."/>
            <person name="Splivallo R."/>
            <person name="Traeger S."/>
            <person name="Wang M."/>
            <person name="Zifcakova L."/>
            <person name="Wipf D."/>
            <person name="Zambonelli A."/>
            <person name="Paolocci F."/>
            <person name="Nowrousian M."/>
            <person name="Ottonello S."/>
            <person name="Baldrian P."/>
            <person name="Spatafora J.W."/>
            <person name="Henrissat B."/>
            <person name="Nagy L.G."/>
            <person name="Aury J.M."/>
            <person name="Wincker P."/>
            <person name="Grigoriev I.V."/>
            <person name="Bonfante P."/>
            <person name="Martin F.M."/>
        </authorList>
    </citation>
    <scope>NUCLEOTIDE SEQUENCE [LARGE SCALE GENOMIC DNA]</scope>
    <source>
        <strain evidence="1 2">RN42</strain>
    </source>
</reference>
<keyword evidence="2" id="KW-1185">Reference proteome</keyword>
<protein>
    <submittedName>
        <fullName evidence="1">Uncharacterized protein</fullName>
    </submittedName>
</protein>
<proteinExistence type="predicted"/>
<dbReference type="Proteomes" id="UP000275078">
    <property type="component" value="Unassembled WGS sequence"/>
</dbReference>
<dbReference type="AlphaFoldDB" id="A0A3N4HQF4"/>
<evidence type="ECO:0000313" key="1">
    <source>
        <dbReference type="EMBL" id="RPA75547.1"/>
    </source>
</evidence>
<sequence>MPNIPNSSSKRHQHFNLPCEYIPSKTRPYRLYEGEVILMPQDKDIPTSLDDYEPFEEACDYERMKQTIHDFWNIPRITQILIPSRSWTRAGSSLCYSTVYRVLTAKKGVMYEYTDTWTSDYGSGPQLLRHLWEDGTRGPWIQGTLSAESIERIEREQREWRERGKVPITAERHAALFGVDELKWMETGRQAVNDRRHAALFWVLSGKPGVETEEERKAFEELWEKHVETGCIWDRRKKKCGPIPPEREPEVWRKARMYSQLQWD</sequence>
<organism evidence="1 2">
    <name type="scientific">Ascobolus immersus RN42</name>
    <dbReference type="NCBI Taxonomy" id="1160509"/>
    <lineage>
        <taxon>Eukaryota</taxon>
        <taxon>Fungi</taxon>
        <taxon>Dikarya</taxon>
        <taxon>Ascomycota</taxon>
        <taxon>Pezizomycotina</taxon>
        <taxon>Pezizomycetes</taxon>
        <taxon>Pezizales</taxon>
        <taxon>Ascobolaceae</taxon>
        <taxon>Ascobolus</taxon>
    </lineage>
</organism>
<name>A0A3N4HQF4_ASCIM</name>
<evidence type="ECO:0000313" key="2">
    <source>
        <dbReference type="Proteomes" id="UP000275078"/>
    </source>
</evidence>